<evidence type="ECO:0000313" key="4">
    <source>
        <dbReference type="EMBL" id="MBB4412286.1"/>
    </source>
</evidence>
<feature type="region of interest" description="Disordered" evidence="1">
    <location>
        <begin position="688"/>
        <end position="725"/>
    </location>
</feature>
<dbReference type="Pfam" id="PF09299">
    <property type="entry name" value="Mu-transpos_C"/>
    <property type="match status" value="1"/>
</dbReference>
<dbReference type="AlphaFoldDB" id="A0A7W6Y2G4"/>
<dbReference type="EMBL" id="JACIHM010000003">
    <property type="protein sequence ID" value="MBB4446917.1"/>
    <property type="molecule type" value="Genomic_DNA"/>
</dbReference>
<accession>A0A7W6Y2G4</accession>
<dbReference type="Gene3D" id="3.30.420.10">
    <property type="entry name" value="Ribonuclease H-like superfamily/Ribonuclease H"/>
    <property type="match status" value="1"/>
</dbReference>
<proteinExistence type="predicted"/>
<dbReference type="Proteomes" id="UP000520770">
    <property type="component" value="Unassembled WGS sequence"/>
</dbReference>
<dbReference type="InterPro" id="IPR001584">
    <property type="entry name" value="Integrase_cat-core"/>
</dbReference>
<dbReference type="RefSeq" id="WP_183824820.1">
    <property type="nucleotide sequence ID" value="NZ_JACIGW010000003.1"/>
</dbReference>
<protein>
    <recommendedName>
        <fullName evidence="2">Integrase catalytic domain-containing protein</fullName>
    </recommendedName>
</protein>
<dbReference type="InterPro" id="IPR036397">
    <property type="entry name" value="RNaseH_sf"/>
</dbReference>
<evidence type="ECO:0000313" key="5">
    <source>
        <dbReference type="EMBL" id="MBB4446917.1"/>
    </source>
</evidence>
<evidence type="ECO:0000313" key="7">
    <source>
        <dbReference type="Proteomes" id="UP000524535"/>
    </source>
</evidence>
<gene>
    <name evidence="4" type="ORF">GGE31_002799</name>
    <name evidence="3" type="ORF">GGE33_003254</name>
    <name evidence="5" type="ORF">GGE35_002739</name>
</gene>
<reference evidence="6 7" key="1">
    <citation type="submission" date="2020-08" db="EMBL/GenBank/DDBJ databases">
        <title>Genomic Encyclopedia of Type Strains, Phase IV (KMG-V): Genome sequencing to study the core and pangenomes of soil and plant-associated prokaryotes.</title>
        <authorList>
            <person name="Whitman W."/>
        </authorList>
    </citation>
    <scope>NUCLEOTIDE SEQUENCE [LARGE SCALE GENOMIC DNA]</scope>
    <source>
        <strain evidence="4 7">SEMIA 444</strain>
        <strain evidence="3 6">SEMIA 448</strain>
        <strain evidence="5 8">SEMIA 452</strain>
    </source>
</reference>
<dbReference type="SUPFAM" id="SSF53098">
    <property type="entry name" value="Ribonuclease H-like"/>
    <property type="match status" value="1"/>
</dbReference>
<evidence type="ECO:0000256" key="1">
    <source>
        <dbReference type="SAM" id="MobiDB-lite"/>
    </source>
</evidence>
<dbReference type="Proteomes" id="UP000576087">
    <property type="component" value="Unassembled WGS sequence"/>
</dbReference>
<evidence type="ECO:0000313" key="6">
    <source>
        <dbReference type="Proteomes" id="UP000520770"/>
    </source>
</evidence>
<evidence type="ECO:0000259" key="2">
    <source>
        <dbReference type="PROSITE" id="PS50994"/>
    </source>
</evidence>
<dbReference type="GO" id="GO:0015074">
    <property type="term" value="P:DNA integration"/>
    <property type="evidence" value="ECO:0007669"/>
    <property type="project" value="InterPro"/>
</dbReference>
<organism evidence="5 8">
    <name type="scientific">Aliirhizobium cellulosilyticum</name>
    <dbReference type="NCBI Taxonomy" id="393664"/>
    <lineage>
        <taxon>Bacteria</taxon>
        <taxon>Pseudomonadati</taxon>
        <taxon>Pseudomonadota</taxon>
        <taxon>Alphaproteobacteria</taxon>
        <taxon>Hyphomicrobiales</taxon>
        <taxon>Rhizobiaceae</taxon>
        <taxon>Aliirhizobium</taxon>
    </lineage>
</organism>
<dbReference type="InterPro" id="IPR015378">
    <property type="entry name" value="Transposase-like_Mu_C"/>
</dbReference>
<dbReference type="EMBL" id="JACIGY010000003">
    <property type="protein sequence ID" value="MBB4412286.1"/>
    <property type="molecule type" value="Genomic_DNA"/>
</dbReference>
<feature type="domain" description="Integrase catalytic" evidence="2">
    <location>
        <begin position="292"/>
        <end position="507"/>
    </location>
</feature>
<sequence length="725" mass="83572">MNFHARELKYIVIQVNSNDRIFYENRFWMGAKSDQRFKAYKFRLEADPAVEKVVSYEDFYVALKDGKAKIDRGYHSDAPSLIRRLYGDKRFKDFKTNWIALARHKESLIFRYEAHVKEFGQPTRDELKDLLLKWNVEVILSRGLKGAKNSQKAVDSKAFKAPNARTFLSYYDDYLKAGRDIRILLPRHRGPGKNHRLHKVAPESLAFWTKIAFKYADDKKPTKKQLLEECKDAVSQENAEREANGRHDLLQTPGRKQFENIINAMDKFHVMAGREGFTKAMAYFRAQSEGFDVERPGERVEFDSYLLELQTWLMLWDLWDKLDEKSKSELKPVRIYLNMARDAYTGYTVAVTASQSENSAAIIHTLDMAIADKSHIARYAGAQTDWYGGVRFESAYADNGTGYNSDDTHDAFRGAHISLSHPPAGQPWHRGFIESMLGVISRTLMSYFDGRTFGNIVEKGDYDSEARATLTADEAVCLIIRALLDYFHHQVNPRTKKSPHEAWVEYLEEIGGQWGADPEMRITVFGAEDKRTIHADGIYKWGIRYNSDELQKLRQEKNPKKIKIRFHRDDIRWITVEHPDGHWFLVENRARMKEQISVDEWLQVRRQLDDDANQAQGPMLPRMYKALRDIRGSVEAARVRACISPSTVTAEQLANLERDLFDGEVAMSADDDVEFDVPVTDIPANPLREGGVVLTRPDRPRTPIKANAPKITSRKDKKDDEAGYR</sequence>
<name>A0A7W6Y2G4_9HYPH</name>
<dbReference type="PROSITE" id="PS50994">
    <property type="entry name" value="INTEGRASE"/>
    <property type="match status" value="1"/>
</dbReference>
<evidence type="ECO:0000313" key="3">
    <source>
        <dbReference type="EMBL" id="MBB4349492.1"/>
    </source>
</evidence>
<dbReference type="Proteomes" id="UP000524535">
    <property type="component" value="Unassembled WGS sequence"/>
</dbReference>
<keyword evidence="7" id="KW-1185">Reference proteome</keyword>
<dbReference type="GO" id="GO:0003676">
    <property type="term" value="F:nucleic acid binding"/>
    <property type="evidence" value="ECO:0007669"/>
    <property type="project" value="InterPro"/>
</dbReference>
<evidence type="ECO:0000313" key="8">
    <source>
        <dbReference type="Proteomes" id="UP000576087"/>
    </source>
</evidence>
<feature type="compositionally biased region" description="Basic and acidic residues" evidence="1">
    <location>
        <begin position="713"/>
        <end position="725"/>
    </location>
</feature>
<dbReference type="EMBL" id="JACIGW010000003">
    <property type="protein sequence ID" value="MBB4349492.1"/>
    <property type="molecule type" value="Genomic_DNA"/>
</dbReference>
<comment type="caution">
    <text evidence="5">The sequence shown here is derived from an EMBL/GenBank/DDBJ whole genome shotgun (WGS) entry which is preliminary data.</text>
</comment>
<dbReference type="InterPro" id="IPR012337">
    <property type="entry name" value="RNaseH-like_sf"/>
</dbReference>